<sequence>MVSVIIFTAGKYTPNRLVRPWSQPWNHLAAHVRFARGTPHRPPKLWSLSKRNPRLPRRKLNRPFLYPFVLGMMAMQNYLQTGIFLEGVFKGQFLNAFLLSSSKTKALNAIRSSTDISEVSERMKRSCGLRQNTLDSDFHSTKRLVPVVTEQRRASMTIAPRLSDLQFSIRANSAGSETVGSSASLQQQHSVDYSRNILQGSLSTSFEEREDATGTPNVSEENLVKIKKDSVSELEQDQSSIATNSVVQNKPTAQVNKNNERTCVCATIQTDITAVGYSVKQEETKHITEENVAESTKAMPTAAGAQKSEVMGGEKLPPTISVCFANNSSEEEYRRKRSLEPSGEKMFDDEQEVRQEVEEVYFTSEENDEEGIGPGLYHRMPEPPQDMSPLAEDDNFSESLSQPNQSSLEQVEYDILMEGDNLAPGCVAPAPTPAPSIAPLAEVEMDPGDDEPETETDHTETVTVHVTTREKQEQEPEASAGATVVIIEDQVKRRKRRERKDKDGVQQQKSEEDSSEKKGNAVCPWDDEDDSATDDAPYVKTYSTLGYL</sequence>
<feature type="compositionally biased region" description="Acidic residues" evidence="1">
    <location>
        <begin position="443"/>
        <end position="454"/>
    </location>
</feature>
<reference evidence="2" key="3">
    <citation type="submission" date="2012-09" db="EMBL/GenBank/DDBJ databases">
        <authorList>
            <consortium name="VectorBase"/>
        </authorList>
    </citation>
    <scope>NUCLEOTIDE SEQUENCE</scope>
    <source>
        <strain evidence="2">Liverpool</strain>
    </source>
</reference>
<accession>Q0IGC0</accession>
<dbReference type="Proteomes" id="UP000682892">
    <property type="component" value="Chromosome 1"/>
</dbReference>
<feature type="region of interest" description="Disordered" evidence="1">
    <location>
        <begin position="363"/>
        <end position="406"/>
    </location>
</feature>
<dbReference type="eggNOG" id="KOG3589">
    <property type="taxonomic scope" value="Eukaryota"/>
</dbReference>
<dbReference type="AlphaFoldDB" id="Q0IGC0"/>
<reference evidence="2" key="2">
    <citation type="journal article" date="2007" name="Science">
        <title>Genome sequence of Aedes aegypti, a major arbovirus vector.</title>
        <authorList>
            <person name="Nene V."/>
            <person name="Wortman J.R."/>
            <person name="Lawson D."/>
            <person name="Haas B."/>
            <person name="Kodira C."/>
            <person name="Tu Z.J."/>
            <person name="Loftus B."/>
            <person name="Xi Z."/>
            <person name="Megy K."/>
            <person name="Grabherr M."/>
            <person name="Ren Q."/>
            <person name="Zdobnov E.M."/>
            <person name="Lobo N.F."/>
            <person name="Campbell K.S."/>
            <person name="Brown S.E."/>
            <person name="Bonaldo M.F."/>
            <person name="Zhu J."/>
            <person name="Sinkins S.P."/>
            <person name="Hogenkamp D.G."/>
            <person name="Amedeo P."/>
            <person name="Arensburger P."/>
            <person name="Atkinson P.W."/>
            <person name="Bidwell S."/>
            <person name="Biedler J."/>
            <person name="Birney E."/>
            <person name="Bruggner R.V."/>
            <person name="Costas J."/>
            <person name="Coy M.R."/>
            <person name="Crabtree J."/>
            <person name="Crawford M."/>
            <person name="Debruyn B."/>
            <person name="Decaprio D."/>
            <person name="Eiglmeier K."/>
            <person name="Eisenstadt E."/>
            <person name="El-Dorry H."/>
            <person name="Gelbart W.M."/>
            <person name="Gomes S.L."/>
            <person name="Hammond M."/>
            <person name="Hannick L.I."/>
            <person name="Hogan J.R."/>
            <person name="Holmes M.H."/>
            <person name="Jaffe D."/>
            <person name="Johnston J.S."/>
            <person name="Kennedy R.C."/>
            <person name="Koo H."/>
            <person name="Kravitz S."/>
            <person name="Kriventseva E.V."/>
            <person name="Kulp D."/>
            <person name="Labutti K."/>
            <person name="Lee E."/>
            <person name="Li S."/>
            <person name="Lovin D.D."/>
            <person name="Mao C."/>
            <person name="Mauceli E."/>
            <person name="Menck C.F."/>
            <person name="Miller J.R."/>
            <person name="Montgomery P."/>
            <person name="Mori A."/>
            <person name="Nascimento A.L."/>
            <person name="Naveira H.F."/>
            <person name="Nusbaum C."/>
            <person name="O'leary S."/>
            <person name="Orvis J."/>
            <person name="Pertea M."/>
            <person name="Quesneville H."/>
            <person name="Reidenbach K.R."/>
            <person name="Rogers Y.H."/>
            <person name="Roth C.W."/>
            <person name="Schneider J.R."/>
            <person name="Schatz M."/>
            <person name="Shumway M."/>
            <person name="Stanke M."/>
            <person name="Stinson E.O."/>
            <person name="Tubio J.M."/>
            <person name="Vanzee J.P."/>
            <person name="Verjovski-Almeida S."/>
            <person name="Werner D."/>
            <person name="White O."/>
            <person name="Wyder S."/>
            <person name="Zeng Q."/>
            <person name="Zhao Q."/>
            <person name="Zhao Y."/>
            <person name="Hill C.A."/>
            <person name="Raikhel A.S."/>
            <person name="Soares M.B."/>
            <person name="Knudson D.L."/>
            <person name="Lee N.H."/>
            <person name="Galagan J."/>
            <person name="Salzberg S.L."/>
            <person name="Paulsen I.T."/>
            <person name="Dimopoulos G."/>
            <person name="Collins F.H."/>
            <person name="Birren B."/>
            <person name="Fraser-Liggett C.M."/>
            <person name="Severson D.W."/>
        </authorList>
    </citation>
    <scope>NUCLEOTIDE SEQUENCE [LARGE SCALE GENOMIC DNA]</scope>
    <source>
        <strain evidence="2">Liverpool</strain>
    </source>
</reference>
<organism evidence="2 3">
    <name type="scientific">Aedes aegypti</name>
    <name type="common">Yellowfever mosquito</name>
    <name type="synonym">Culex aegypti</name>
    <dbReference type="NCBI Taxonomy" id="7159"/>
    <lineage>
        <taxon>Eukaryota</taxon>
        <taxon>Metazoa</taxon>
        <taxon>Ecdysozoa</taxon>
        <taxon>Arthropoda</taxon>
        <taxon>Hexapoda</taxon>
        <taxon>Insecta</taxon>
        <taxon>Pterygota</taxon>
        <taxon>Neoptera</taxon>
        <taxon>Endopterygota</taxon>
        <taxon>Diptera</taxon>
        <taxon>Nematocera</taxon>
        <taxon>Culicoidea</taxon>
        <taxon>Culicidae</taxon>
        <taxon>Culicinae</taxon>
        <taxon>Aedini</taxon>
        <taxon>Aedes</taxon>
        <taxon>Stegomyia</taxon>
    </lineage>
</organism>
<reference evidence="2" key="1">
    <citation type="submission" date="2005-10" db="EMBL/GenBank/DDBJ databases">
        <authorList>
            <person name="Loftus B.J."/>
            <person name="Nene V.M."/>
            <person name="Hannick L.I."/>
            <person name="Bidwell S."/>
            <person name="Haas B."/>
            <person name="Amedeo P."/>
            <person name="Orvis J."/>
            <person name="Wortman J.R."/>
            <person name="White O.R."/>
            <person name="Salzberg S."/>
            <person name="Shumway M."/>
            <person name="Koo H."/>
            <person name="Zhao Y."/>
            <person name="Holmes M."/>
            <person name="Miller J."/>
            <person name="Schatz M."/>
            <person name="Pop M."/>
            <person name="Pai G."/>
            <person name="Utterback T."/>
            <person name="Rogers Y.-H."/>
            <person name="Kravitz S."/>
            <person name="Fraser C.M."/>
        </authorList>
    </citation>
    <scope>NUCLEOTIDE SEQUENCE</scope>
    <source>
        <strain evidence="2">Liverpool</strain>
    </source>
</reference>
<dbReference type="VEuPathDB" id="VectorBase:AAEL003026"/>
<dbReference type="PaxDb" id="7159-AAEL003025-PA"/>
<protein>
    <submittedName>
        <fullName evidence="2">AAEL003025-PA</fullName>
    </submittedName>
</protein>
<name>Q0IGC0_AEDAE</name>
<dbReference type="EMBL" id="CH477260">
    <property type="protein sequence ID" value="EAT45719.1"/>
    <property type="molecule type" value="Genomic_DNA"/>
</dbReference>
<gene>
    <name evidence="2" type="ORF">AaeL_AAEL003025</name>
</gene>
<evidence type="ECO:0000313" key="2">
    <source>
        <dbReference type="EMBL" id="EAT45719.1"/>
    </source>
</evidence>
<feature type="compositionally biased region" description="Basic and acidic residues" evidence="1">
    <location>
        <begin position="500"/>
        <end position="519"/>
    </location>
</feature>
<feature type="region of interest" description="Disordered" evidence="1">
    <location>
        <begin position="424"/>
        <end position="536"/>
    </location>
</feature>
<proteinExistence type="predicted"/>
<feature type="compositionally biased region" description="Polar residues" evidence="1">
    <location>
        <begin position="397"/>
        <end position="406"/>
    </location>
</feature>
<dbReference type="STRING" id="7159.Q0IGC0"/>
<evidence type="ECO:0000256" key="1">
    <source>
        <dbReference type="SAM" id="MobiDB-lite"/>
    </source>
</evidence>
<dbReference type="HOGENOM" id="CLU_473445_0_0_1"/>
<evidence type="ECO:0000313" key="3">
    <source>
        <dbReference type="Proteomes" id="UP000682892"/>
    </source>
</evidence>
<feature type="region of interest" description="Disordered" evidence="1">
    <location>
        <begin position="295"/>
        <end position="314"/>
    </location>
</feature>